<evidence type="ECO:0000256" key="1">
    <source>
        <dbReference type="SAM" id="Coils"/>
    </source>
</evidence>
<dbReference type="EMBL" id="GL541675">
    <property type="protein sequence ID" value="KDE06191.1"/>
    <property type="molecule type" value="Genomic_DNA"/>
</dbReference>
<feature type="compositionally biased region" description="Polar residues" evidence="2">
    <location>
        <begin position="285"/>
        <end position="326"/>
    </location>
</feature>
<feature type="compositionally biased region" description="Polar residues" evidence="2">
    <location>
        <begin position="456"/>
        <end position="465"/>
    </location>
</feature>
<dbReference type="OrthoDB" id="2536958at2759"/>
<reference evidence="3" key="2">
    <citation type="submission" date="2010-11" db="EMBL/GenBank/DDBJ databases">
        <authorList>
            <consortium name="The Broad Institute Genome Sequencing Platform"/>
            <person name="Earl A."/>
            <person name="Ward D."/>
            <person name="Feldgarden M."/>
            <person name="Gevers D."/>
            <person name="Butler R."/>
            <person name="Young S.K."/>
            <person name="Zeng Q."/>
            <person name="Gargeya S."/>
            <person name="Fitzgerald M."/>
            <person name="Haas B."/>
            <person name="Abouelleil A."/>
            <person name="Alvarado L."/>
            <person name="Arachchi H.M."/>
            <person name="Berlin A."/>
            <person name="Brown A."/>
            <person name="Chapman S.B."/>
            <person name="Chen Z."/>
            <person name="Dunbar C."/>
            <person name="Freedman E."/>
            <person name="Gearin G."/>
            <person name="Gellesch M."/>
            <person name="Goldberg J."/>
            <person name="Griggs A."/>
            <person name="Gujja S."/>
            <person name="Heilman E."/>
            <person name="Heiman D."/>
            <person name="Howarth C."/>
            <person name="Larson L."/>
            <person name="Lui A."/>
            <person name="MacDonald P.J.P."/>
            <person name="Mehta T."/>
            <person name="Montmayeur A."/>
            <person name="Murphy C."/>
            <person name="Neiman D."/>
            <person name="Pearson M."/>
            <person name="Priest M."/>
            <person name="Roberts A."/>
            <person name="Saif S."/>
            <person name="Shea T."/>
            <person name="Shenoy N."/>
            <person name="Sisk P."/>
            <person name="Stolte C."/>
            <person name="Sykes S."/>
            <person name="White J."/>
            <person name="Yandava C."/>
            <person name="Wortman J."/>
            <person name="Nusbaum C."/>
            <person name="Birren B."/>
        </authorList>
    </citation>
    <scope>NUCLEOTIDE SEQUENCE</scope>
    <source>
        <strain evidence="3">P1A1 Lamole</strain>
    </source>
</reference>
<feature type="region of interest" description="Disordered" evidence="2">
    <location>
        <begin position="409"/>
        <end position="482"/>
    </location>
</feature>
<organism evidence="3">
    <name type="scientific">Microbotryum lychnidis-dioicae (strain p1A1 Lamole / MvSl-1064)</name>
    <name type="common">Anther smut fungus</name>
    <dbReference type="NCBI Taxonomy" id="683840"/>
    <lineage>
        <taxon>Eukaryota</taxon>
        <taxon>Fungi</taxon>
        <taxon>Dikarya</taxon>
        <taxon>Basidiomycota</taxon>
        <taxon>Pucciniomycotina</taxon>
        <taxon>Microbotryomycetes</taxon>
        <taxon>Microbotryales</taxon>
        <taxon>Microbotryaceae</taxon>
        <taxon>Microbotryum</taxon>
    </lineage>
</organism>
<dbReference type="AlphaFoldDB" id="U5H8A7"/>
<keyword evidence="1" id="KW-0175">Coiled coil</keyword>
<gene>
    <name evidence="3" type="ORF">MVLG_03472</name>
</gene>
<feature type="compositionally biased region" description="Polar residues" evidence="2">
    <location>
        <begin position="52"/>
        <end position="65"/>
    </location>
</feature>
<keyword evidence="5" id="KW-1185">Reference proteome</keyword>
<dbReference type="STRING" id="683840.U5H8A7"/>
<feature type="compositionally biased region" description="Polar residues" evidence="2">
    <location>
        <begin position="351"/>
        <end position="364"/>
    </location>
</feature>
<feature type="coiled-coil region" evidence="1">
    <location>
        <begin position="678"/>
        <end position="743"/>
    </location>
</feature>
<evidence type="ECO:0000313" key="4">
    <source>
        <dbReference type="EnsemblFungi" id="MVLG_03472T0"/>
    </source>
</evidence>
<dbReference type="EMBL" id="AEIJ01000337">
    <property type="status" value="NOT_ANNOTATED_CDS"/>
    <property type="molecule type" value="Genomic_DNA"/>
</dbReference>
<feature type="region of interest" description="Disordered" evidence="2">
    <location>
        <begin position="241"/>
        <end position="381"/>
    </location>
</feature>
<dbReference type="Proteomes" id="UP000017200">
    <property type="component" value="Unassembled WGS sequence"/>
</dbReference>
<feature type="compositionally biased region" description="Polar residues" evidence="2">
    <location>
        <begin position="18"/>
        <end position="28"/>
    </location>
</feature>
<feature type="region of interest" description="Disordered" evidence="2">
    <location>
        <begin position="1"/>
        <end position="183"/>
    </location>
</feature>
<reference evidence="5" key="1">
    <citation type="submission" date="2010-11" db="EMBL/GenBank/DDBJ databases">
        <title>The genome sequence of Microbotryum violaceum strain p1A1 Lamole.</title>
        <authorList>
            <person name="Cuomo C."/>
            <person name="Perlin M."/>
            <person name="Young S.K."/>
            <person name="Zeng Q."/>
            <person name="Gargeya S."/>
            <person name="Alvarado L."/>
            <person name="Berlin A."/>
            <person name="Chapman S.B."/>
            <person name="Chen Z."/>
            <person name="Freedman E."/>
            <person name="Gellesch M."/>
            <person name="Goldberg J."/>
            <person name="Griggs A."/>
            <person name="Gujja S."/>
            <person name="Heilman E."/>
            <person name="Heiman D."/>
            <person name="Howarth C."/>
            <person name="Mehta T."/>
            <person name="Neiman D."/>
            <person name="Pearson M."/>
            <person name="Roberts A."/>
            <person name="Saif S."/>
            <person name="Shea T."/>
            <person name="Shenoy N."/>
            <person name="Sisk P."/>
            <person name="Stolte C."/>
            <person name="Sykes S."/>
            <person name="White J."/>
            <person name="Yandava C."/>
            <person name="Haas B."/>
            <person name="Nusbaum C."/>
            <person name="Birren B."/>
        </authorList>
    </citation>
    <scope>NUCLEOTIDE SEQUENCE [LARGE SCALE GENOMIC DNA]</scope>
    <source>
        <strain evidence="5">p1A1 Lamole</strain>
    </source>
</reference>
<feature type="region of interest" description="Disordered" evidence="2">
    <location>
        <begin position="520"/>
        <end position="540"/>
    </location>
</feature>
<reference evidence="3 5" key="3">
    <citation type="journal article" date="2015" name="BMC Genomics">
        <title>Sex and parasites: genomic and transcriptomic analysis of Microbotryum lychnidis-dioicae, the biotrophic and plant-castrating anther smut fungus.</title>
        <authorList>
            <person name="Perlin M.H."/>
            <person name="Amselem J."/>
            <person name="Fontanillas E."/>
            <person name="Toh S.S."/>
            <person name="Chen Z."/>
            <person name="Goldberg J."/>
            <person name="Duplessis S."/>
            <person name="Henrissat B."/>
            <person name="Young S."/>
            <person name="Zeng Q."/>
            <person name="Aguileta G."/>
            <person name="Petit E."/>
            <person name="Badouin H."/>
            <person name="Andrews J."/>
            <person name="Razeeq D."/>
            <person name="Gabaldon T."/>
            <person name="Quesneville H."/>
            <person name="Giraud T."/>
            <person name="Hood M.E."/>
            <person name="Schultz D.J."/>
            <person name="Cuomo C.A."/>
        </authorList>
    </citation>
    <scope>NUCLEOTIDE SEQUENCE [LARGE SCALE GENOMIC DNA]</scope>
    <source>
        <strain evidence="3">P1A1 Lamole</strain>
        <strain evidence="5">p1A1 Lamole</strain>
    </source>
</reference>
<protein>
    <submittedName>
        <fullName evidence="3 4">Uncharacterized protein</fullName>
    </submittedName>
</protein>
<evidence type="ECO:0000313" key="5">
    <source>
        <dbReference type="Proteomes" id="UP000017200"/>
    </source>
</evidence>
<dbReference type="EnsemblFungi" id="MVLG_03472T0">
    <property type="protein sequence ID" value="MVLG_03472T0"/>
    <property type="gene ID" value="MVLG_03472"/>
</dbReference>
<dbReference type="InParanoid" id="U5H8A7"/>
<feature type="compositionally biased region" description="Low complexity" evidence="2">
    <location>
        <begin position="156"/>
        <end position="169"/>
    </location>
</feature>
<evidence type="ECO:0000313" key="3">
    <source>
        <dbReference type="EMBL" id="KDE06191.1"/>
    </source>
</evidence>
<feature type="compositionally biased region" description="Low complexity" evidence="2">
    <location>
        <begin position="414"/>
        <end position="426"/>
    </location>
</feature>
<feature type="compositionally biased region" description="Polar residues" evidence="2">
    <location>
        <begin position="241"/>
        <end position="252"/>
    </location>
</feature>
<accession>U5H8A7</accession>
<reference evidence="4" key="4">
    <citation type="submission" date="2015-06" db="UniProtKB">
        <authorList>
            <consortium name="EnsemblFungi"/>
        </authorList>
    </citation>
    <scope>IDENTIFICATION</scope>
</reference>
<proteinExistence type="predicted"/>
<name>U5H8A7_USTV1</name>
<feature type="compositionally biased region" description="Basic and acidic residues" evidence="2">
    <location>
        <begin position="438"/>
        <end position="452"/>
    </location>
</feature>
<dbReference type="HOGENOM" id="CLU_346889_0_0_1"/>
<feature type="compositionally biased region" description="Low complexity" evidence="2">
    <location>
        <begin position="33"/>
        <end position="45"/>
    </location>
</feature>
<sequence length="814" mass="86790">MAMSMTPVAKKPVVSKMYRQTSASSSSGVAFLGSGASTSSSRGTTGPPPATITQHTTSPCASTCASDGAARHQQCDHPPIAGGAFPVTRASAMRATTPRRSDYGGRSMIGRSARNASAKLEVTSQRAGPMRDSENQSTSSRIDVPFNRDTTVNTQSRARSATPSRSSGSKLPPPFASRQVPPSAAPAALLRKVFSKAESSASLKRKLIADEAIDSSVQGASNILAGAPPKPRTKTLALTASACHSTPRSQTRSAERRRSLGSGVRATAPALSLLSHGAKRMSSRHVPSTSIFPEPTSTPSRLSRAPSMSLQASTAQRSAIPLSSTRMVKKGSGLSGTSSIGEGIKEEPTNRRTMSASSETTPAQSMIPPAPSTTQSARRKKDYALSLKPKMGSPAQQFLPDASVPHFLRSRSGSNRSASTAASFRSASEDISQSTTRPARERQRERQSRDSWETVPLSSRRTSFAPSIVPQERTSSLASKMSAPCPSSAHALLKLSIGPPESIAGDISWESIAQDRPTPAFDIDSSHTPSRFEDASRVNNSDGPPYRLAISYASPDHDAKLQAALRGIAPTSAQTDGTKEDPTLGLVRGAHRAVGRGSTTLEEMLRMTLLTASRSHADAVPDRETWLIDGSVGETMRADLNNATVPSTPLQLSLNQIVRDPSAVAILRDDFDWTYARAQDLEFMVAQQARELEDLRTTEAAQRTRAEALEREGDASTMRLDAMAKVIDELERELEQARSAEARTTGYLAPSDAAAANGKIIAEAVNTISLIKHVADAFAHLNQVAELQREDLGDQMKALEVMKRGFELMTPTWA</sequence>
<evidence type="ECO:0000256" key="2">
    <source>
        <dbReference type="SAM" id="MobiDB-lite"/>
    </source>
</evidence>